<dbReference type="CDD" id="cd06260">
    <property type="entry name" value="DUF820-like"/>
    <property type="match status" value="1"/>
</dbReference>
<dbReference type="Pfam" id="PF05685">
    <property type="entry name" value="Uma2"/>
    <property type="match status" value="1"/>
</dbReference>
<dbReference type="InterPro" id="IPR011335">
    <property type="entry name" value="Restrct_endonuc-II-like"/>
</dbReference>
<keyword evidence="3" id="KW-1185">Reference proteome</keyword>
<dbReference type="Gene3D" id="3.90.1570.10">
    <property type="entry name" value="tt1808, chain A"/>
    <property type="match status" value="1"/>
</dbReference>
<dbReference type="eggNOG" id="COG4636">
    <property type="taxonomic scope" value="Bacteria"/>
</dbReference>
<reference key="2">
    <citation type="submission" date="2011-04" db="EMBL/GenBank/DDBJ databases">
        <title>Complete sequence of chromosome of Haliscomenobacter hydrossis DSM 1100.</title>
        <authorList>
            <consortium name="US DOE Joint Genome Institute (JGI-PGF)"/>
            <person name="Lucas S."/>
            <person name="Han J."/>
            <person name="Lapidus A."/>
            <person name="Bruce D."/>
            <person name="Goodwin L."/>
            <person name="Pitluck S."/>
            <person name="Peters L."/>
            <person name="Kyrpides N."/>
            <person name="Mavromatis K."/>
            <person name="Ivanova N."/>
            <person name="Ovchinnikova G."/>
            <person name="Pagani I."/>
            <person name="Daligault H."/>
            <person name="Detter J.C."/>
            <person name="Han C."/>
            <person name="Land M."/>
            <person name="Hauser L."/>
            <person name="Markowitz V."/>
            <person name="Cheng J.-F."/>
            <person name="Hugenholtz P."/>
            <person name="Woyke T."/>
            <person name="Wu D."/>
            <person name="Verbarg S."/>
            <person name="Frueling A."/>
            <person name="Brambilla E."/>
            <person name="Klenk H.-P."/>
            <person name="Eisen J.A."/>
        </authorList>
    </citation>
    <scope>NUCLEOTIDE SEQUENCE</scope>
    <source>
        <strain>DSM 1100</strain>
    </source>
</reference>
<protein>
    <recommendedName>
        <fullName evidence="1">Putative restriction endonuclease domain-containing protein</fullName>
    </recommendedName>
</protein>
<organism evidence="2 3">
    <name type="scientific">Haliscomenobacter hydrossis (strain ATCC 27775 / DSM 1100 / LMG 10767 / O)</name>
    <dbReference type="NCBI Taxonomy" id="760192"/>
    <lineage>
        <taxon>Bacteria</taxon>
        <taxon>Pseudomonadati</taxon>
        <taxon>Bacteroidota</taxon>
        <taxon>Saprospiria</taxon>
        <taxon>Saprospirales</taxon>
        <taxon>Haliscomenobacteraceae</taxon>
        <taxon>Haliscomenobacter</taxon>
    </lineage>
</organism>
<proteinExistence type="predicted"/>
<gene>
    <name evidence="2" type="ordered locus">Halhy_4971</name>
</gene>
<evidence type="ECO:0000313" key="3">
    <source>
        <dbReference type="Proteomes" id="UP000008461"/>
    </source>
</evidence>
<evidence type="ECO:0000259" key="1">
    <source>
        <dbReference type="Pfam" id="PF05685"/>
    </source>
</evidence>
<dbReference type="InterPro" id="IPR008538">
    <property type="entry name" value="Uma2"/>
</dbReference>
<dbReference type="PANTHER" id="PTHR36558">
    <property type="entry name" value="GLR1098 PROTEIN"/>
    <property type="match status" value="1"/>
</dbReference>
<dbReference type="Proteomes" id="UP000008461">
    <property type="component" value="Chromosome"/>
</dbReference>
<reference evidence="2 3" key="1">
    <citation type="journal article" date="2011" name="Stand. Genomic Sci.">
        <title>Complete genome sequence of Haliscomenobacter hydrossis type strain (O).</title>
        <authorList>
            <consortium name="US DOE Joint Genome Institute (JGI-PGF)"/>
            <person name="Daligault H."/>
            <person name="Lapidus A."/>
            <person name="Zeytun A."/>
            <person name="Nolan M."/>
            <person name="Lucas S."/>
            <person name="Del Rio T.G."/>
            <person name="Tice H."/>
            <person name="Cheng J.F."/>
            <person name="Tapia R."/>
            <person name="Han C."/>
            <person name="Goodwin L."/>
            <person name="Pitluck S."/>
            <person name="Liolios K."/>
            <person name="Pagani I."/>
            <person name="Ivanova N."/>
            <person name="Huntemann M."/>
            <person name="Mavromatis K."/>
            <person name="Mikhailova N."/>
            <person name="Pati A."/>
            <person name="Chen A."/>
            <person name="Palaniappan K."/>
            <person name="Land M."/>
            <person name="Hauser L."/>
            <person name="Brambilla E.M."/>
            <person name="Rohde M."/>
            <person name="Verbarg S."/>
            <person name="Goker M."/>
            <person name="Bristow J."/>
            <person name="Eisen J.A."/>
            <person name="Markowitz V."/>
            <person name="Hugenholtz P."/>
            <person name="Kyrpides N.C."/>
            <person name="Klenk H.P."/>
            <person name="Woyke T."/>
        </authorList>
    </citation>
    <scope>NUCLEOTIDE SEQUENCE [LARGE SCALE GENOMIC DNA]</scope>
    <source>
        <strain evidence="3">ATCC 27775 / DSM 1100 / LMG 10767 / O</strain>
    </source>
</reference>
<dbReference type="RefSeq" id="WP_013767334.1">
    <property type="nucleotide sequence ID" value="NC_015510.1"/>
</dbReference>
<dbReference type="PANTHER" id="PTHR36558:SF1">
    <property type="entry name" value="RESTRICTION ENDONUCLEASE DOMAIN-CONTAINING PROTEIN-RELATED"/>
    <property type="match status" value="1"/>
</dbReference>
<dbReference type="HOGENOM" id="CLU_076312_6_0_10"/>
<sequence>MTIATSRYSIEDYLEMESTSLTKHEYWNGKIWEMAGGSDVHNEICARIIIEMGKALEARNLAFKIYTSDMKVWIEKHHRFVYPDAVAIADKPSYYENRRDIITNPLLVVEVSSDGTEAYDLSSKFEQYRSIPTFKEYLIISQTERMVTRYFREKENLWSMTDYVGQDALIPLQSMGAEIPLKGIYWGVDVQ</sequence>
<accession>F4L167</accession>
<feature type="domain" description="Putative restriction endonuclease" evidence="1">
    <location>
        <begin position="11"/>
        <end position="174"/>
    </location>
</feature>
<dbReference type="EMBL" id="CP002691">
    <property type="protein sequence ID" value="AEE52799.1"/>
    <property type="molecule type" value="Genomic_DNA"/>
</dbReference>
<dbReference type="OrthoDB" id="946366at2"/>
<name>F4L167_HALH1</name>
<dbReference type="InterPro" id="IPR012296">
    <property type="entry name" value="Nuclease_put_TT1808"/>
</dbReference>
<dbReference type="SUPFAM" id="SSF52980">
    <property type="entry name" value="Restriction endonuclease-like"/>
    <property type="match status" value="1"/>
</dbReference>
<dbReference type="STRING" id="760192.Halhy_4971"/>
<dbReference type="KEGG" id="hhy:Halhy_4971"/>
<evidence type="ECO:0000313" key="2">
    <source>
        <dbReference type="EMBL" id="AEE52799.1"/>
    </source>
</evidence>
<dbReference type="AlphaFoldDB" id="F4L167"/>